<dbReference type="Pfam" id="PF00696">
    <property type="entry name" value="AA_kinase"/>
    <property type="match status" value="1"/>
</dbReference>
<dbReference type="GO" id="GO:0006526">
    <property type="term" value="P:L-arginine biosynthetic process"/>
    <property type="evidence" value="ECO:0007669"/>
    <property type="project" value="TreeGrafter"/>
</dbReference>
<name>A0AA88RP54_9ASTE</name>
<evidence type="ECO:0000259" key="2">
    <source>
        <dbReference type="Pfam" id="PF00696"/>
    </source>
</evidence>
<evidence type="ECO:0000313" key="3">
    <source>
        <dbReference type="EMBL" id="KAK2993528.1"/>
    </source>
</evidence>
<feature type="domain" description="Aspartate/glutamate/uridylate kinase" evidence="2">
    <location>
        <begin position="61"/>
        <end position="107"/>
    </location>
</feature>
<dbReference type="GO" id="GO:0003991">
    <property type="term" value="F:acetylglutamate kinase activity"/>
    <property type="evidence" value="ECO:0007669"/>
    <property type="project" value="TreeGrafter"/>
</dbReference>
<dbReference type="PANTHER" id="PTHR23342">
    <property type="entry name" value="N-ACETYLGLUTAMATE SYNTHASE"/>
    <property type="match status" value="1"/>
</dbReference>
<dbReference type="Gene3D" id="3.40.1160.10">
    <property type="entry name" value="Acetylglutamate kinase-like"/>
    <property type="match status" value="1"/>
</dbReference>
<keyword evidence="1" id="KW-0808">Transferase</keyword>
<organism evidence="3 4">
    <name type="scientific">Escallonia rubra</name>
    <dbReference type="NCBI Taxonomy" id="112253"/>
    <lineage>
        <taxon>Eukaryota</taxon>
        <taxon>Viridiplantae</taxon>
        <taxon>Streptophyta</taxon>
        <taxon>Embryophyta</taxon>
        <taxon>Tracheophyta</taxon>
        <taxon>Spermatophyta</taxon>
        <taxon>Magnoliopsida</taxon>
        <taxon>eudicotyledons</taxon>
        <taxon>Gunneridae</taxon>
        <taxon>Pentapetalae</taxon>
        <taxon>asterids</taxon>
        <taxon>campanulids</taxon>
        <taxon>Escalloniales</taxon>
        <taxon>Escalloniaceae</taxon>
        <taxon>Escallonia</taxon>
    </lineage>
</organism>
<evidence type="ECO:0000256" key="1">
    <source>
        <dbReference type="ARBA" id="ARBA00022679"/>
    </source>
</evidence>
<dbReference type="InterPro" id="IPR036393">
    <property type="entry name" value="AceGlu_kinase-like_sf"/>
</dbReference>
<proteinExistence type="predicted"/>
<keyword evidence="4" id="KW-1185">Reference proteome</keyword>
<evidence type="ECO:0000313" key="4">
    <source>
        <dbReference type="Proteomes" id="UP001187471"/>
    </source>
</evidence>
<comment type="caution">
    <text evidence="3">The sequence shown here is derived from an EMBL/GenBank/DDBJ whole genome shotgun (WGS) entry which is preliminary data.</text>
</comment>
<dbReference type="Proteomes" id="UP001187471">
    <property type="component" value="Unassembled WGS sequence"/>
</dbReference>
<dbReference type="AlphaFoldDB" id="A0AA88RP54"/>
<reference evidence="3" key="1">
    <citation type="submission" date="2022-12" db="EMBL/GenBank/DDBJ databases">
        <title>Draft genome assemblies for two species of Escallonia (Escalloniales).</title>
        <authorList>
            <person name="Chanderbali A."/>
            <person name="Dervinis C."/>
            <person name="Anghel I."/>
            <person name="Soltis D."/>
            <person name="Soltis P."/>
            <person name="Zapata F."/>
        </authorList>
    </citation>
    <scope>NUCLEOTIDE SEQUENCE</scope>
    <source>
        <strain evidence="3">UCBG92.1500</strain>
        <tissue evidence="3">Leaf</tissue>
    </source>
</reference>
<gene>
    <name evidence="3" type="ORF">RJ640_007360</name>
</gene>
<accession>A0AA88RP54</accession>
<dbReference type="SUPFAM" id="SSF53633">
    <property type="entry name" value="Carbamate kinase-like"/>
    <property type="match status" value="1"/>
</dbReference>
<protein>
    <recommendedName>
        <fullName evidence="2">Aspartate/glutamate/uridylate kinase domain-containing protein</fullName>
    </recommendedName>
</protein>
<dbReference type="PANTHER" id="PTHR23342:SF0">
    <property type="entry name" value="N-ACETYLGLUTAMATE SYNTHASE, MITOCHONDRIAL"/>
    <property type="match status" value="1"/>
</dbReference>
<dbReference type="InterPro" id="IPR001048">
    <property type="entry name" value="Asp/Glu/Uridylate_kinase"/>
</dbReference>
<dbReference type="EMBL" id="JAVXUO010000305">
    <property type="protein sequence ID" value="KAK2993528.1"/>
    <property type="molecule type" value="Genomic_DNA"/>
</dbReference>
<dbReference type="GO" id="GO:0009534">
    <property type="term" value="C:chloroplast thylakoid"/>
    <property type="evidence" value="ECO:0007669"/>
    <property type="project" value="TreeGrafter"/>
</dbReference>
<sequence length="114" mass="12566">MTIYPKPRRTFPCTLFPTTRTRKSRVNATSPLKLSAPEFTAKTRVRIHSEAIPFIHKFRGKTVVVKYGGAAMKSEALQASVIADLVLLSCVGLRIVFVHGGGPEINRGFNRLGI</sequence>